<gene>
    <name evidence="5" type="ORF">QQ020_23120</name>
</gene>
<keyword evidence="2" id="KW-0479">Metal-binding</keyword>
<evidence type="ECO:0000259" key="4">
    <source>
        <dbReference type="SMART" id="SM00922"/>
    </source>
</evidence>
<dbReference type="EMBL" id="JAUJEB010000005">
    <property type="protein sequence ID" value="MDN5214991.1"/>
    <property type="molecule type" value="Genomic_DNA"/>
</dbReference>
<dbReference type="InterPro" id="IPR029017">
    <property type="entry name" value="Enolase-like_N"/>
</dbReference>
<reference evidence="5" key="1">
    <citation type="submission" date="2023-06" db="EMBL/GenBank/DDBJ databases">
        <title>Genomic of Agaribacillus aureum.</title>
        <authorList>
            <person name="Wang G."/>
        </authorList>
    </citation>
    <scope>NUCLEOTIDE SEQUENCE</scope>
    <source>
        <strain evidence="5">BMA12</strain>
    </source>
</reference>
<evidence type="ECO:0000256" key="2">
    <source>
        <dbReference type="ARBA" id="ARBA00022723"/>
    </source>
</evidence>
<dbReference type="Gene3D" id="3.30.390.10">
    <property type="entry name" value="Enolase-like, N-terminal domain"/>
    <property type="match status" value="1"/>
</dbReference>
<protein>
    <submittedName>
        <fullName evidence="5">Enolase C-terminal domain-like protein</fullName>
    </submittedName>
</protein>
<dbReference type="SFLD" id="SFLDS00001">
    <property type="entry name" value="Enolase"/>
    <property type="match status" value="1"/>
</dbReference>
<dbReference type="SFLD" id="SFLDG00179">
    <property type="entry name" value="mandelate_racemase"/>
    <property type="match status" value="1"/>
</dbReference>
<dbReference type="SUPFAM" id="SSF54826">
    <property type="entry name" value="Enolase N-terminal domain-like"/>
    <property type="match status" value="1"/>
</dbReference>
<evidence type="ECO:0000256" key="3">
    <source>
        <dbReference type="ARBA" id="ARBA00022842"/>
    </source>
</evidence>
<dbReference type="InterPro" id="IPR046945">
    <property type="entry name" value="RHMD-like"/>
</dbReference>
<evidence type="ECO:0000313" key="6">
    <source>
        <dbReference type="Proteomes" id="UP001172083"/>
    </source>
</evidence>
<dbReference type="RefSeq" id="WP_346760329.1">
    <property type="nucleotide sequence ID" value="NZ_JAUJEB010000005.1"/>
</dbReference>
<dbReference type="SMART" id="SM00922">
    <property type="entry name" value="MR_MLE"/>
    <property type="match status" value="1"/>
</dbReference>
<dbReference type="InterPro" id="IPR013342">
    <property type="entry name" value="Mandelate_racemase_C"/>
</dbReference>
<keyword evidence="3" id="KW-0460">Magnesium</keyword>
<accession>A0ABT8LD54</accession>
<proteinExistence type="predicted"/>
<dbReference type="Pfam" id="PF02746">
    <property type="entry name" value="MR_MLE_N"/>
    <property type="match status" value="1"/>
</dbReference>
<evidence type="ECO:0000313" key="5">
    <source>
        <dbReference type="EMBL" id="MDN5214991.1"/>
    </source>
</evidence>
<dbReference type="InterPro" id="IPR018110">
    <property type="entry name" value="Mandel_Rmase/mucon_lact_enz_CS"/>
</dbReference>
<dbReference type="InterPro" id="IPR029065">
    <property type="entry name" value="Enolase_C-like"/>
</dbReference>
<dbReference type="Gene3D" id="3.20.20.120">
    <property type="entry name" value="Enolase-like C-terminal domain"/>
    <property type="match status" value="1"/>
</dbReference>
<dbReference type="PANTHER" id="PTHR13794:SF58">
    <property type="entry name" value="MITOCHONDRIAL ENOLASE SUPERFAMILY MEMBER 1"/>
    <property type="match status" value="1"/>
</dbReference>
<dbReference type="InterPro" id="IPR013341">
    <property type="entry name" value="Mandelate_racemase_N_dom"/>
</dbReference>
<dbReference type="PROSITE" id="PS00909">
    <property type="entry name" value="MR_MLE_2"/>
    <property type="match status" value="1"/>
</dbReference>
<sequence length="413" mass="45817">MGKTILIKKAFSSDIQYKLKDGAGSDAIHTTPIYAYAVCKLATDMNIEGTGLAFTLGTGNNLVCQAIDYLVKHIEGREINELMSNFGQVAKTMADDPNFRWLGPHKGIVQLALASVTNACFDLWAKANEVPLWKLLIDLPPKTIVDTLDLSYLEDVMTAAEAVSILQEAASTKNERNSILGTGYRGYDTSIGWFNYSDDKVADNIKKALDRGFTAMKLKVGSENPKRDVRRAQLVRGTAGDKAIIMLDANQQWNLPKAIEVCSELKSIDPYWIEEPTHPDDIAAHVTLAEKIAPLKLALGEHVPNRIIFKNYLQSGAMHFNQVDAVRVGGVSEFIAISLMSKKFGIPVVPHVGDMGQIHQHLVLFNHIAIGHEAIFLEYIPHLKEYFKYPVQIAEGYYKVPQQPGMSTDLKNY</sequence>
<organism evidence="5 6">
    <name type="scientific">Agaribacillus aureus</name>
    <dbReference type="NCBI Taxonomy" id="3051825"/>
    <lineage>
        <taxon>Bacteria</taxon>
        <taxon>Pseudomonadati</taxon>
        <taxon>Bacteroidota</taxon>
        <taxon>Cytophagia</taxon>
        <taxon>Cytophagales</taxon>
        <taxon>Splendidivirgaceae</taxon>
        <taxon>Agaribacillus</taxon>
    </lineage>
</organism>
<keyword evidence="6" id="KW-1185">Reference proteome</keyword>
<feature type="domain" description="Mandelate racemase/muconate lactonizing enzyme C-terminal" evidence="4">
    <location>
        <begin position="198"/>
        <end position="295"/>
    </location>
</feature>
<evidence type="ECO:0000256" key="1">
    <source>
        <dbReference type="ARBA" id="ARBA00001946"/>
    </source>
</evidence>
<comment type="caution">
    <text evidence="5">The sequence shown here is derived from an EMBL/GenBank/DDBJ whole genome shotgun (WGS) entry which is preliminary data.</text>
</comment>
<dbReference type="Proteomes" id="UP001172083">
    <property type="component" value="Unassembled WGS sequence"/>
</dbReference>
<name>A0ABT8LD54_9BACT</name>
<dbReference type="InterPro" id="IPR036849">
    <property type="entry name" value="Enolase-like_C_sf"/>
</dbReference>
<dbReference type="Pfam" id="PF13378">
    <property type="entry name" value="MR_MLE_C"/>
    <property type="match status" value="1"/>
</dbReference>
<dbReference type="PANTHER" id="PTHR13794">
    <property type="entry name" value="ENOLASE SUPERFAMILY, MANDELATE RACEMASE"/>
    <property type="match status" value="1"/>
</dbReference>
<dbReference type="SUPFAM" id="SSF51604">
    <property type="entry name" value="Enolase C-terminal domain-like"/>
    <property type="match status" value="1"/>
</dbReference>
<comment type="cofactor">
    <cofactor evidence="1">
        <name>Mg(2+)</name>
        <dbReference type="ChEBI" id="CHEBI:18420"/>
    </cofactor>
</comment>